<dbReference type="EC" id="5.3.1.23" evidence="2"/>
<comment type="similarity">
    <text evidence="2">Belongs to the EIF-2B alpha/beta/delta subunits family. MtnA subfamily.</text>
</comment>
<dbReference type="InterPro" id="IPR011559">
    <property type="entry name" value="Initiation_fac_2B_a/b/d"/>
</dbReference>
<gene>
    <name evidence="2" type="primary">mtnA</name>
    <name evidence="4" type="ORF">FHX64_001473</name>
</gene>
<dbReference type="PANTHER" id="PTHR43475:SF1">
    <property type="entry name" value="METHYLTHIORIBOSE-1-PHOSPHATE ISOMERASE"/>
    <property type="match status" value="1"/>
</dbReference>
<comment type="catalytic activity">
    <reaction evidence="2">
        <text>5-(methylsulfanyl)-alpha-D-ribose 1-phosphate = 5-(methylsulfanyl)-D-ribulose 1-phosphate</text>
        <dbReference type="Rhea" id="RHEA:19989"/>
        <dbReference type="ChEBI" id="CHEBI:58533"/>
        <dbReference type="ChEBI" id="CHEBI:58548"/>
        <dbReference type="EC" id="5.3.1.23"/>
    </reaction>
</comment>
<dbReference type="NCBIfam" id="TIGR00512">
    <property type="entry name" value="salvage_mtnA"/>
    <property type="match status" value="1"/>
</dbReference>
<dbReference type="SMART" id="SM01007">
    <property type="entry name" value="Aldolase_II"/>
    <property type="match status" value="1"/>
</dbReference>
<feature type="binding site" evidence="2">
    <location>
        <position position="208"/>
    </location>
    <ligand>
        <name>substrate</name>
    </ligand>
</feature>
<evidence type="ECO:0000313" key="5">
    <source>
        <dbReference type="Proteomes" id="UP000544222"/>
    </source>
</evidence>
<keyword evidence="2" id="KW-0486">Methionine biosynthesis</keyword>
<keyword evidence="5" id="KW-1185">Reference proteome</keyword>
<dbReference type="SUPFAM" id="SSF100950">
    <property type="entry name" value="NagB/RpiA/CoA transferase-like"/>
    <property type="match status" value="1"/>
</dbReference>
<sequence length="567" mass="62541">MNVNGKHYRTIWVNETDPRVIQAIDQRFLPHKFVIEDLRTVDAVAVAIRDMHVRGAGLIGAAAGYGMYLAALYAPQDDGFDEYISIASNKLKATRPTAVNLAWAVDKQLEAMKEAETPEQKIHVAFDTANKIASSDVTSCKQIGEYGLALIEAISKQKQGKTVHILTHCNAGWLAFVDYGSATAPVYAAFEKGIDVHVWVDETRPRNQGSSLTAWELGQHKVPHTIIPDNVGGHLMQHGMVDIVIVGTDRTTYTGDVANKIGTYLKALAAFDNHIPFYVALPSSSFDWNIKDGIKEIPIEERGAEEVKYMEGLCDGEIKKILLTPAESNATNFGFDVTPARLVTGLITERGICKANKESILSLFPERKNDIQEGYIKFYCHWIKTAPVPADQLKEIITYRDLLYSKRLIGVYPNGVGFGNISIRSGKAFIITGSATGQYPASNEEHYAVVVDYNLKQNSLTCTGPLKASSESLSHAVIYESSPDTNAVIHIHHMPTWQSLTDKVPTTAPGVTYGTPEMAEEIKRLFRETNVAQEKILVMGGHEEGIITFGKTLEEANRILLDHIINT</sequence>
<evidence type="ECO:0000256" key="2">
    <source>
        <dbReference type="HAMAP-Rule" id="MF_01678"/>
    </source>
</evidence>
<name>A0A7W5H229_9PORP</name>
<dbReference type="SUPFAM" id="SSF53639">
    <property type="entry name" value="AraD/HMP-PK domain-like"/>
    <property type="match status" value="1"/>
</dbReference>
<feature type="domain" description="Class II aldolase/adducin N-terminal" evidence="3">
    <location>
        <begin position="400"/>
        <end position="561"/>
    </location>
</feature>
<dbReference type="InterPro" id="IPR027363">
    <property type="entry name" value="M1Pi_N"/>
</dbReference>
<dbReference type="Gene3D" id="1.20.120.420">
    <property type="entry name" value="translation initiation factor eif-2b, domain 1"/>
    <property type="match status" value="1"/>
</dbReference>
<keyword evidence="1 2" id="KW-0413">Isomerase</keyword>
<feature type="binding site" evidence="2">
    <location>
        <begin position="259"/>
        <end position="260"/>
    </location>
    <ligand>
        <name>substrate</name>
    </ligand>
</feature>
<feature type="active site" description="Proton donor" evidence="2">
    <location>
        <position position="249"/>
    </location>
</feature>
<comment type="pathway">
    <text evidence="2">Amino-acid biosynthesis; L-methionine biosynthesis via salvage pathway; L-methionine from S-methyl-5-thio-alpha-D-ribose 1-phosphate: step 1/6.</text>
</comment>
<feature type="binding site" evidence="2">
    <location>
        <begin position="54"/>
        <end position="56"/>
    </location>
    <ligand>
        <name>substrate</name>
    </ligand>
</feature>
<accession>A0A7W5H229</accession>
<feature type="site" description="Transition state stabilizer" evidence="2">
    <location>
        <position position="169"/>
    </location>
</feature>
<dbReference type="HAMAP" id="MF_01678">
    <property type="entry name" value="Salvage_MtnA"/>
    <property type="match status" value="1"/>
</dbReference>
<proteinExistence type="inferred from homology"/>
<dbReference type="RefSeq" id="WP_183413086.1">
    <property type="nucleotide sequence ID" value="NZ_JACHYB010000001.1"/>
</dbReference>
<dbReference type="NCBIfam" id="TIGR00524">
    <property type="entry name" value="eIF-2B_rel"/>
    <property type="match status" value="1"/>
</dbReference>
<dbReference type="InterPro" id="IPR042529">
    <property type="entry name" value="IF_2B-like_C"/>
</dbReference>
<dbReference type="Gene3D" id="3.40.50.10470">
    <property type="entry name" value="Translation initiation factor eif-2b, domain 2"/>
    <property type="match status" value="1"/>
</dbReference>
<dbReference type="InterPro" id="IPR000649">
    <property type="entry name" value="IF-2B-related"/>
</dbReference>
<dbReference type="PANTHER" id="PTHR43475">
    <property type="entry name" value="METHYLTHIORIBOSE-1-PHOSPHATE ISOMERASE"/>
    <property type="match status" value="1"/>
</dbReference>
<dbReference type="AlphaFoldDB" id="A0A7W5H229"/>
<dbReference type="InterPro" id="IPR001303">
    <property type="entry name" value="Aldolase_II/adducin_N"/>
</dbReference>
<evidence type="ECO:0000256" key="1">
    <source>
        <dbReference type="ARBA" id="ARBA00023235"/>
    </source>
</evidence>
<dbReference type="InterPro" id="IPR005251">
    <property type="entry name" value="IF-M1Pi"/>
</dbReference>
<dbReference type="InterPro" id="IPR037171">
    <property type="entry name" value="NagB/RpiA_transferase-like"/>
</dbReference>
<dbReference type="Proteomes" id="UP000544222">
    <property type="component" value="Unassembled WGS sequence"/>
</dbReference>
<feature type="binding site" evidence="2">
    <location>
        <position position="95"/>
    </location>
    <ligand>
        <name>substrate</name>
    </ligand>
</feature>
<keyword evidence="2" id="KW-0028">Amino-acid biosynthesis</keyword>
<evidence type="ECO:0000259" key="3">
    <source>
        <dbReference type="SMART" id="SM01007"/>
    </source>
</evidence>
<comment type="caution">
    <text evidence="4">The sequence shown here is derived from an EMBL/GenBank/DDBJ whole genome shotgun (WGS) entry which is preliminary data.</text>
</comment>
<dbReference type="GO" id="GO:0019509">
    <property type="term" value="P:L-methionine salvage from methylthioadenosine"/>
    <property type="evidence" value="ECO:0007669"/>
    <property type="project" value="UniProtKB-UniRule"/>
</dbReference>
<dbReference type="EMBL" id="JACHYB010000001">
    <property type="protein sequence ID" value="MBB3187310.1"/>
    <property type="molecule type" value="Genomic_DNA"/>
</dbReference>
<dbReference type="FunFam" id="3.40.50.10470:FF:000006">
    <property type="entry name" value="Methylthioribose-1-phosphate isomerase"/>
    <property type="match status" value="1"/>
</dbReference>
<dbReference type="NCBIfam" id="NF004326">
    <property type="entry name" value="PRK05720.1"/>
    <property type="match status" value="1"/>
</dbReference>
<reference evidence="4 5" key="1">
    <citation type="submission" date="2020-08" db="EMBL/GenBank/DDBJ databases">
        <title>Genomic Encyclopedia of Type Strains, Phase IV (KMG-IV): sequencing the most valuable type-strain genomes for metagenomic binning, comparative biology and taxonomic classification.</title>
        <authorList>
            <person name="Goeker M."/>
        </authorList>
    </citation>
    <scope>NUCLEOTIDE SEQUENCE [LARGE SCALE GENOMIC DNA]</scope>
    <source>
        <strain evidence="4 5">DSM 27471</strain>
    </source>
</reference>
<protein>
    <recommendedName>
        <fullName evidence="2">Methylthioribose-1-phosphate isomerase</fullName>
        <shortName evidence="2">M1Pi</shortName>
        <shortName evidence="2">MTR-1-P isomerase</shortName>
        <ecNumber evidence="2">5.3.1.23</ecNumber>
    </recommendedName>
    <alternativeName>
        <fullName evidence="2">S-methyl-5-thioribose-1-phosphate isomerase</fullName>
    </alternativeName>
</protein>
<dbReference type="GO" id="GO:0046523">
    <property type="term" value="F:S-methyl-5-thioribose-1-phosphate isomerase activity"/>
    <property type="evidence" value="ECO:0007669"/>
    <property type="project" value="UniProtKB-UniRule"/>
</dbReference>
<dbReference type="Pfam" id="PF01008">
    <property type="entry name" value="IF-2B"/>
    <property type="match status" value="1"/>
</dbReference>
<comment type="function">
    <text evidence="2">Catalyzes the interconversion of methylthioribose-1-phosphate (MTR-1-P) into methylthioribulose-1-phosphate (MTRu-1-P).</text>
</comment>
<evidence type="ECO:0000313" key="4">
    <source>
        <dbReference type="EMBL" id="MBB3187310.1"/>
    </source>
</evidence>
<dbReference type="InterPro" id="IPR036409">
    <property type="entry name" value="Aldolase_II/adducin_N_sf"/>
</dbReference>
<dbReference type="Gene3D" id="3.40.225.10">
    <property type="entry name" value="Class II aldolase/adducin N-terminal domain"/>
    <property type="match status" value="1"/>
</dbReference>
<dbReference type="Pfam" id="PF00596">
    <property type="entry name" value="Aldolase_II"/>
    <property type="match status" value="1"/>
</dbReference>
<dbReference type="UniPathway" id="UPA00904">
    <property type="reaction ID" value="UER00874"/>
</dbReference>
<organism evidence="4 5">
    <name type="scientific">Microbacter margulisiae</name>
    <dbReference type="NCBI Taxonomy" id="1350067"/>
    <lineage>
        <taxon>Bacteria</taxon>
        <taxon>Pseudomonadati</taxon>
        <taxon>Bacteroidota</taxon>
        <taxon>Bacteroidia</taxon>
        <taxon>Bacteroidales</taxon>
        <taxon>Porphyromonadaceae</taxon>
        <taxon>Microbacter</taxon>
    </lineage>
</organism>